<dbReference type="Gene3D" id="3.40.50.2300">
    <property type="match status" value="2"/>
</dbReference>
<dbReference type="Pfam" id="PF13377">
    <property type="entry name" value="Peripla_BP_3"/>
    <property type="match status" value="1"/>
</dbReference>
<dbReference type="Pfam" id="PF00356">
    <property type="entry name" value="LacI"/>
    <property type="match status" value="1"/>
</dbReference>
<dbReference type="PANTHER" id="PTHR30146:SF109">
    <property type="entry name" value="HTH-TYPE TRANSCRIPTIONAL REGULATOR GALS"/>
    <property type="match status" value="1"/>
</dbReference>
<dbReference type="InterPro" id="IPR028082">
    <property type="entry name" value="Peripla_BP_I"/>
</dbReference>
<dbReference type="SUPFAM" id="SSF53822">
    <property type="entry name" value="Periplasmic binding protein-like I"/>
    <property type="match status" value="1"/>
</dbReference>
<dbReference type="Proteomes" id="UP001232493">
    <property type="component" value="Chromosome"/>
</dbReference>
<proteinExistence type="predicted"/>
<reference evidence="5 6" key="1">
    <citation type="submission" date="2021-02" db="EMBL/GenBank/DDBJ databases">
        <title>Characterization of Marinitoga sp. nov. str. BP5-C20A.</title>
        <authorList>
            <person name="Erauso G."/>
            <person name="Postec A."/>
        </authorList>
    </citation>
    <scope>NUCLEOTIDE SEQUENCE [LARGE SCALE GENOMIC DNA]</scope>
    <source>
        <strain evidence="5 6">BP5-C20A</strain>
    </source>
</reference>
<name>A0ABY8PSP8_9BACT</name>
<keyword evidence="3" id="KW-0804">Transcription</keyword>
<dbReference type="Gene3D" id="1.10.260.40">
    <property type="entry name" value="lambda repressor-like DNA-binding domains"/>
    <property type="match status" value="1"/>
</dbReference>
<dbReference type="PANTHER" id="PTHR30146">
    <property type="entry name" value="LACI-RELATED TRANSCRIPTIONAL REPRESSOR"/>
    <property type="match status" value="1"/>
</dbReference>
<feature type="domain" description="HTH lacI-type" evidence="4">
    <location>
        <begin position="2"/>
        <end position="56"/>
    </location>
</feature>
<organism evidence="5 6">
    <name type="scientific">Marinitoga aeolica</name>
    <dbReference type="NCBI Taxonomy" id="2809031"/>
    <lineage>
        <taxon>Bacteria</taxon>
        <taxon>Thermotogati</taxon>
        <taxon>Thermotogota</taxon>
        <taxon>Thermotogae</taxon>
        <taxon>Petrotogales</taxon>
        <taxon>Petrotogaceae</taxon>
        <taxon>Marinitoga</taxon>
    </lineage>
</organism>
<accession>A0ABY8PSP8</accession>
<evidence type="ECO:0000259" key="4">
    <source>
        <dbReference type="PROSITE" id="PS50932"/>
    </source>
</evidence>
<evidence type="ECO:0000313" key="5">
    <source>
        <dbReference type="EMBL" id="WGS65640.1"/>
    </source>
</evidence>
<dbReference type="GO" id="GO:0003677">
    <property type="term" value="F:DNA binding"/>
    <property type="evidence" value="ECO:0007669"/>
    <property type="project" value="UniProtKB-KW"/>
</dbReference>
<keyword evidence="1" id="KW-0805">Transcription regulation</keyword>
<dbReference type="PROSITE" id="PS50932">
    <property type="entry name" value="HTH_LACI_2"/>
    <property type="match status" value="1"/>
</dbReference>
<evidence type="ECO:0000256" key="2">
    <source>
        <dbReference type="ARBA" id="ARBA00023125"/>
    </source>
</evidence>
<dbReference type="InterPro" id="IPR000843">
    <property type="entry name" value="HTH_LacI"/>
</dbReference>
<sequence length="330" mass="38011">MVTIKDIAKIAGVSPSTVSRSLNDYPNISKKTKEKIKKIAEDLGFEFNEAARNLNRKKTNTIGVIIPQFFDDMRGEIFFANLLGKLIREAQMEGYHVRIEYEIEKKYIRKMIQSRSVDGLLLMNPFISKEDVEFILEKNFPYIFLHYIPENFMNTSKINYVRTNQKKGGYLATKYLIEKGHRKILTLSGLSINYEFKERTEGYRKALKEAGIGEEYILDIDVTFESAKKAIKKNYKLLKELDAIFAQTDLMALGAIEALEEMSLNIPEDVSVIGFDNIQIGTYFKPRLTTIEQPLDKLAKIGIKNIIKLMKDDVKVRKFIEPKLVIRQSA</sequence>
<dbReference type="InterPro" id="IPR046335">
    <property type="entry name" value="LacI/GalR-like_sensor"/>
</dbReference>
<evidence type="ECO:0000313" key="6">
    <source>
        <dbReference type="Proteomes" id="UP001232493"/>
    </source>
</evidence>
<protein>
    <submittedName>
        <fullName evidence="5">LacI family DNA-binding transcriptional regulator</fullName>
    </submittedName>
</protein>
<dbReference type="InterPro" id="IPR010982">
    <property type="entry name" value="Lambda_DNA-bd_dom_sf"/>
</dbReference>
<gene>
    <name evidence="5" type="ORF">JRV97_03545</name>
</gene>
<evidence type="ECO:0000256" key="1">
    <source>
        <dbReference type="ARBA" id="ARBA00023015"/>
    </source>
</evidence>
<dbReference type="SUPFAM" id="SSF47413">
    <property type="entry name" value="lambda repressor-like DNA-binding domains"/>
    <property type="match status" value="1"/>
</dbReference>
<evidence type="ECO:0000256" key="3">
    <source>
        <dbReference type="ARBA" id="ARBA00023163"/>
    </source>
</evidence>
<dbReference type="EMBL" id="CP069362">
    <property type="protein sequence ID" value="WGS65640.1"/>
    <property type="molecule type" value="Genomic_DNA"/>
</dbReference>
<dbReference type="CDD" id="cd01392">
    <property type="entry name" value="HTH_LacI"/>
    <property type="match status" value="1"/>
</dbReference>
<dbReference type="RefSeq" id="WP_281000240.1">
    <property type="nucleotide sequence ID" value="NZ_CP069362.1"/>
</dbReference>
<dbReference type="PRINTS" id="PR00036">
    <property type="entry name" value="HTHLACI"/>
</dbReference>
<dbReference type="CDD" id="cd06267">
    <property type="entry name" value="PBP1_LacI_sugar_binding-like"/>
    <property type="match status" value="1"/>
</dbReference>
<keyword evidence="2 5" id="KW-0238">DNA-binding</keyword>
<keyword evidence="6" id="KW-1185">Reference proteome</keyword>
<dbReference type="SMART" id="SM00354">
    <property type="entry name" value="HTH_LACI"/>
    <property type="match status" value="1"/>
</dbReference>